<gene>
    <name evidence="1" type="ORF">FWILDA_LOCUS16076</name>
</gene>
<protein>
    <submittedName>
        <fullName evidence="1">18310_t:CDS:1</fullName>
    </submittedName>
</protein>
<dbReference type="EMBL" id="CAMKVN010009570">
    <property type="protein sequence ID" value="CAI2193438.1"/>
    <property type="molecule type" value="Genomic_DNA"/>
</dbReference>
<dbReference type="Proteomes" id="UP001153678">
    <property type="component" value="Unassembled WGS sequence"/>
</dbReference>
<keyword evidence="2" id="KW-1185">Reference proteome</keyword>
<dbReference type="AlphaFoldDB" id="A0A9W4T5M0"/>
<evidence type="ECO:0000313" key="1">
    <source>
        <dbReference type="EMBL" id="CAI2193438.1"/>
    </source>
</evidence>
<dbReference type="OrthoDB" id="2330546at2759"/>
<name>A0A9W4T5M0_9GLOM</name>
<proteinExistence type="predicted"/>
<sequence>MSSFTSTHANPSVEPVEGWSLMDVKNFLNSSKDKFSLNDDEIEIIEKNGTNSVAFIEYTVETLMQD</sequence>
<reference evidence="1" key="1">
    <citation type="submission" date="2022-08" db="EMBL/GenBank/DDBJ databases">
        <authorList>
            <person name="Kallberg Y."/>
            <person name="Tangrot J."/>
            <person name="Rosling A."/>
        </authorList>
    </citation>
    <scope>NUCLEOTIDE SEQUENCE</scope>
    <source>
        <strain evidence="1">Wild A</strain>
    </source>
</reference>
<evidence type="ECO:0000313" key="2">
    <source>
        <dbReference type="Proteomes" id="UP001153678"/>
    </source>
</evidence>
<comment type="caution">
    <text evidence="1">The sequence shown here is derived from an EMBL/GenBank/DDBJ whole genome shotgun (WGS) entry which is preliminary data.</text>
</comment>
<feature type="non-terminal residue" evidence="1">
    <location>
        <position position="66"/>
    </location>
</feature>
<organism evidence="1 2">
    <name type="scientific">Funneliformis geosporum</name>
    <dbReference type="NCBI Taxonomy" id="1117311"/>
    <lineage>
        <taxon>Eukaryota</taxon>
        <taxon>Fungi</taxon>
        <taxon>Fungi incertae sedis</taxon>
        <taxon>Mucoromycota</taxon>
        <taxon>Glomeromycotina</taxon>
        <taxon>Glomeromycetes</taxon>
        <taxon>Glomerales</taxon>
        <taxon>Glomeraceae</taxon>
        <taxon>Funneliformis</taxon>
    </lineage>
</organism>
<accession>A0A9W4T5M0</accession>